<dbReference type="RefSeq" id="WP_179774966.1">
    <property type="nucleotide sequence ID" value="NZ_JACCFK010000001.1"/>
</dbReference>
<comment type="caution">
    <text evidence="3">The sequence shown here is derived from an EMBL/GenBank/DDBJ whole genome shotgun (WGS) entry which is preliminary data.</text>
</comment>
<organism evidence="3 4">
    <name type="scientific">Amycolatopsis endophytica</name>
    <dbReference type="NCBI Taxonomy" id="860233"/>
    <lineage>
        <taxon>Bacteria</taxon>
        <taxon>Bacillati</taxon>
        <taxon>Actinomycetota</taxon>
        <taxon>Actinomycetes</taxon>
        <taxon>Pseudonocardiales</taxon>
        <taxon>Pseudonocardiaceae</taxon>
        <taxon>Amycolatopsis</taxon>
    </lineage>
</organism>
<protein>
    <submittedName>
        <fullName evidence="3">Uncharacterized protein</fullName>
    </submittedName>
</protein>
<sequence>MNVRRFAIASLLAIPLSFGAAGIASADSYGSSTASAGPDGAAITTTASTAGHGHDYDSDGWGHGNNYAGYYDASLAAGPDGAGGEYTVSGTNGHQSFYGEGESWAGPEGAASSDTWSVAGHHHHHDHGNNWDDEDEGDDD</sequence>
<gene>
    <name evidence="3" type="ORF">HNR02_004350</name>
</gene>
<feature type="compositionally biased region" description="Low complexity" evidence="1">
    <location>
        <begin position="41"/>
        <end position="50"/>
    </location>
</feature>
<feature type="chain" id="PRO_5032604844" evidence="2">
    <location>
        <begin position="27"/>
        <end position="140"/>
    </location>
</feature>
<accession>A0A853B8E3</accession>
<feature type="signal peptide" evidence="2">
    <location>
        <begin position="1"/>
        <end position="26"/>
    </location>
</feature>
<dbReference type="Proteomes" id="UP000549616">
    <property type="component" value="Unassembled WGS sequence"/>
</dbReference>
<evidence type="ECO:0000313" key="3">
    <source>
        <dbReference type="EMBL" id="NYI91027.1"/>
    </source>
</evidence>
<keyword evidence="4" id="KW-1185">Reference proteome</keyword>
<dbReference type="EMBL" id="JACCFK010000001">
    <property type="protein sequence ID" value="NYI91027.1"/>
    <property type="molecule type" value="Genomic_DNA"/>
</dbReference>
<keyword evidence="2" id="KW-0732">Signal</keyword>
<proteinExistence type="predicted"/>
<dbReference type="AlphaFoldDB" id="A0A853B8E3"/>
<feature type="compositionally biased region" description="Acidic residues" evidence="1">
    <location>
        <begin position="131"/>
        <end position="140"/>
    </location>
</feature>
<feature type="region of interest" description="Disordered" evidence="1">
    <location>
        <begin position="29"/>
        <end position="58"/>
    </location>
</feature>
<reference evidence="3 4" key="1">
    <citation type="submission" date="2020-07" db="EMBL/GenBank/DDBJ databases">
        <title>Sequencing the genomes of 1000 actinobacteria strains.</title>
        <authorList>
            <person name="Klenk H.-P."/>
        </authorList>
    </citation>
    <scope>NUCLEOTIDE SEQUENCE [LARGE SCALE GENOMIC DNA]</scope>
    <source>
        <strain evidence="3 4">DSM 104006</strain>
    </source>
</reference>
<evidence type="ECO:0000256" key="2">
    <source>
        <dbReference type="SAM" id="SignalP"/>
    </source>
</evidence>
<evidence type="ECO:0000256" key="1">
    <source>
        <dbReference type="SAM" id="MobiDB-lite"/>
    </source>
</evidence>
<evidence type="ECO:0000313" key="4">
    <source>
        <dbReference type="Proteomes" id="UP000549616"/>
    </source>
</evidence>
<name>A0A853B8E3_9PSEU</name>
<feature type="region of interest" description="Disordered" evidence="1">
    <location>
        <begin position="81"/>
        <end position="140"/>
    </location>
</feature>